<feature type="transmembrane region" description="Helical" evidence="4">
    <location>
        <begin position="361"/>
        <end position="379"/>
    </location>
</feature>
<evidence type="ECO:0000313" key="5">
    <source>
        <dbReference type="EMBL" id="KGI77242.1"/>
    </source>
</evidence>
<evidence type="ECO:0000256" key="3">
    <source>
        <dbReference type="SAM" id="MobiDB-lite"/>
    </source>
</evidence>
<gene>
    <name evidence="6" type="ORF">HNQ86_002914</name>
    <name evidence="5" type="ORF">LF63_0111660</name>
</gene>
<keyword evidence="4" id="KW-0812">Transmembrane</keyword>
<feature type="transmembrane region" description="Helical" evidence="4">
    <location>
        <begin position="121"/>
        <end position="139"/>
    </location>
</feature>
<proteinExistence type="predicted"/>
<keyword evidence="4" id="KW-1133">Transmembrane helix</keyword>
<dbReference type="HOGENOM" id="CLU_011615_3_0_6"/>
<reference evidence="5 7" key="1">
    <citation type="submission" date="2014-09" db="EMBL/GenBank/DDBJ databases">
        <title>Xanthomonadaceae 3.5X direct submission.</title>
        <authorList>
            <person name="Fang T."/>
            <person name="Wang H."/>
        </authorList>
    </citation>
    <scope>NUCLEOTIDE SEQUENCE [LARGE SCALE GENOMIC DNA]</scope>
    <source>
        <strain evidence="5 7">3.5X</strain>
    </source>
</reference>
<feature type="transmembrane region" description="Helical" evidence="4">
    <location>
        <begin position="5"/>
        <end position="23"/>
    </location>
</feature>
<comment type="caution">
    <text evidence="5">The sequence shown here is derived from an EMBL/GenBank/DDBJ whole genome shotgun (WGS) entry which is preliminary data.</text>
</comment>
<feature type="compositionally biased region" description="Low complexity" evidence="3">
    <location>
        <begin position="640"/>
        <end position="655"/>
    </location>
</feature>
<dbReference type="STRING" id="1543381.LF63_0111660"/>
<feature type="transmembrane region" description="Helical" evidence="4">
    <location>
        <begin position="386"/>
        <end position="406"/>
    </location>
</feature>
<evidence type="ECO:0000313" key="6">
    <source>
        <dbReference type="EMBL" id="MBB6185569.1"/>
    </source>
</evidence>
<keyword evidence="1" id="KW-0677">Repeat</keyword>
<feature type="transmembrane region" description="Helical" evidence="4">
    <location>
        <begin position="331"/>
        <end position="355"/>
    </location>
</feature>
<keyword evidence="7" id="KW-1185">Reference proteome</keyword>
<evidence type="ECO:0000256" key="2">
    <source>
        <dbReference type="ARBA" id="ARBA00022803"/>
    </source>
</evidence>
<dbReference type="OrthoDB" id="8566379at2"/>
<dbReference type="RefSeq" id="WP_043102013.1">
    <property type="nucleotide sequence ID" value="NZ_JACHET010000001.1"/>
</dbReference>
<dbReference type="InterPro" id="IPR011990">
    <property type="entry name" value="TPR-like_helical_dom_sf"/>
</dbReference>
<keyword evidence="4" id="KW-0472">Membrane</keyword>
<feature type="transmembrane region" description="Helical" evidence="4">
    <location>
        <begin position="303"/>
        <end position="324"/>
    </location>
</feature>
<feature type="transmembrane region" description="Helical" evidence="4">
    <location>
        <begin position="201"/>
        <end position="219"/>
    </location>
</feature>
<dbReference type="PANTHER" id="PTHR44227">
    <property type="match status" value="1"/>
</dbReference>
<evidence type="ECO:0000313" key="8">
    <source>
        <dbReference type="Proteomes" id="UP000560000"/>
    </source>
</evidence>
<dbReference type="InterPro" id="IPR052346">
    <property type="entry name" value="O-mannosyl-transferase_TMTC"/>
</dbReference>
<keyword evidence="2" id="KW-0802">TPR repeat</keyword>
<dbReference type="Proteomes" id="UP000560000">
    <property type="component" value="Unassembled WGS sequence"/>
</dbReference>
<evidence type="ECO:0008006" key="9">
    <source>
        <dbReference type="Google" id="ProtNLM"/>
    </source>
</evidence>
<feature type="transmembrane region" description="Helical" evidence="4">
    <location>
        <begin position="145"/>
        <end position="167"/>
    </location>
</feature>
<evidence type="ECO:0000313" key="7">
    <source>
        <dbReference type="Proteomes" id="UP000029708"/>
    </source>
</evidence>
<dbReference type="EMBL" id="JROI01000013">
    <property type="protein sequence ID" value="KGI77242.1"/>
    <property type="molecule type" value="Genomic_DNA"/>
</dbReference>
<organism evidence="5 7">
    <name type="scientific">Oleiagrimonas soli</name>
    <dbReference type="NCBI Taxonomy" id="1543381"/>
    <lineage>
        <taxon>Bacteria</taxon>
        <taxon>Pseudomonadati</taxon>
        <taxon>Pseudomonadota</taxon>
        <taxon>Gammaproteobacteria</taxon>
        <taxon>Lysobacterales</taxon>
        <taxon>Rhodanobacteraceae</taxon>
        <taxon>Oleiagrimonas</taxon>
    </lineage>
</organism>
<name>A0A099CUD3_9GAMM</name>
<dbReference type="Proteomes" id="UP000029708">
    <property type="component" value="Unassembled WGS sequence"/>
</dbReference>
<dbReference type="AlphaFoldDB" id="A0A099CUD3"/>
<dbReference type="Gene3D" id="1.25.40.10">
    <property type="entry name" value="Tetratricopeptide repeat domain"/>
    <property type="match status" value="1"/>
</dbReference>
<dbReference type="PANTHER" id="PTHR44227:SF3">
    <property type="entry name" value="PROTEIN O-MANNOSYL-TRANSFERASE TMTC4"/>
    <property type="match status" value="1"/>
</dbReference>
<sequence length="655" mass="74569">MKYRWLAFAAVLIVTAVLYWPSLHGPFLFDDIPNLAALTSIDHVSSWRDLGIYLSQPRSFPGRPLAMLSFLLQKSSWPEHPFPFHLVNLLLHLICGALVYLITQRVARDWLRQRKIDETRAWIPSTLAAAIWLLDPIQLSGVMLVVQRMTLLMAMFVLLGLLAYLRGLLSEHQTSAKRGAWMFIGLGVCMMLAFLSKENGILLPLYALVLDATILRGTVQRLPARLRWWRRLLIWPTVLFVAGYLLWMAFLQWGQPSIRHFTIGERLLTEPRILLDYLSKIFLPRFGIYGLYHDGYAISRNLLSPWTTLPALIIILALVTTAFLQRRRWPLFALAVLWYFGGQLLESSSVMLELYFEHRNYTPLIGIVMAIALAVASMHENGRKKAIFTVLGLWLVACCITTSLSARVYTSEDRLAITWANDQPNSIRAKTFLADRLFKHGQIDSALQVIRTISRRYPNNSVLAENRVYLRCIQGTLKTSDINQLNAILRKSSFDRGGFENMEPLRKLAFTNHCPSLNPSSWMRLADTLLANPAYREDSVAAGFLHYQKHFWAVSKGNLDLAIHELDLTYSQDPDAEIPRLKAKYLVSAGLYDQAIAALQDTDYARLPRLRRWLVNDRAINAEDIKQIEAMKRKVQSPEPTLVAPATATSSPASR</sequence>
<dbReference type="SUPFAM" id="SSF48452">
    <property type="entry name" value="TPR-like"/>
    <property type="match status" value="1"/>
</dbReference>
<evidence type="ECO:0000256" key="4">
    <source>
        <dbReference type="SAM" id="Phobius"/>
    </source>
</evidence>
<feature type="transmembrane region" description="Helical" evidence="4">
    <location>
        <begin position="179"/>
        <end position="195"/>
    </location>
</feature>
<reference evidence="6 8" key="2">
    <citation type="submission" date="2020-08" db="EMBL/GenBank/DDBJ databases">
        <title>Genomic Encyclopedia of Type Strains, Phase IV (KMG-IV): sequencing the most valuable type-strain genomes for metagenomic binning, comparative biology and taxonomic classification.</title>
        <authorList>
            <person name="Goeker M."/>
        </authorList>
    </citation>
    <scope>NUCLEOTIDE SEQUENCE [LARGE SCALE GENOMIC DNA]</scope>
    <source>
        <strain evidence="6 8">DSM 107085</strain>
    </source>
</reference>
<protein>
    <recommendedName>
        <fullName evidence="9">Tetratricopeptide repeat protein</fullName>
    </recommendedName>
</protein>
<feature type="region of interest" description="Disordered" evidence="3">
    <location>
        <begin position="632"/>
        <end position="655"/>
    </location>
</feature>
<accession>A0A099CUD3</accession>
<evidence type="ECO:0000256" key="1">
    <source>
        <dbReference type="ARBA" id="ARBA00022737"/>
    </source>
</evidence>
<feature type="transmembrane region" description="Helical" evidence="4">
    <location>
        <begin position="82"/>
        <end position="101"/>
    </location>
</feature>
<feature type="transmembrane region" description="Helical" evidence="4">
    <location>
        <begin position="231"/>
        <end position="250"/>
    </location>
</feature>
<dbReference type="EMBL" id="JACHET010000001">
    <property type="protein sequence ID" value="MBB6185569.1"/>
    <property type="molecule type" value="Genomic_DNA"/>
</dbReference>